<keyword evidence="3" id="KW-1185">Reference proteome</keyword>
<name>A0A8R1EQA6_CAEJA</name>
<evidence type="ECO:0000313" key="2">
    <source>
        <dbReference type="EnsemblMetazoa" id="CJA38767.1"/>
    </source>
</evidence>
<evidence type="ECO:0000313" key="3">
    <source>
        <dbReference type="Proteomes" id="UP000005237"/>
    </source>
</evidence>
<dbReference type="SMART" id="SM00298">
    <property type="entry name" value="CHROMO"/>
    <property type="match status" value="1"/>
</dbReference>
<reference evidence="2" key="2">
    <citation type="submission" date="2022-06" db="UniProtKB">
        <authorList>
            <consortium name="EnsemblMetazoa"/>
        </authorList>
    </citation>
    <scope>IDENTIFICATION</scope>
    <source>
        <strain evidence="2">DF5081</strain>
    </source>
</reference>
<dbReference type="Proteomes" id="UP000005237">
    <property type="component" value="Unassembled WGS sequence"/>
</dbReference>
<reference evidence="3" key="1">
    <citation type="submission" date="2010-08" db="EMBL/GenBank/DDBJ databases">
        <authorList>
            <consortium name="Caenorhabditis japonica Sequencing Consortium"/>
            <person name="Wilson R.K."/>
        </authorList>
    </citation>
    <scope>NUCLEOTIDE SEQUENCE [LARGE SCALE GENOMIC DNA]</scope>
    <source>
        <strain evidence="3">DF5081</strain>
    </source>
</reference>
<dbReference type="EnsemblMetazoa" id="CJA38767.1">
    <property type="protein sequence ID" value="CJA38767.1"/>
    <property type="gene ID" value="WBGene00214614"/>
</dbReference>
<dbReference type="SUPFAM" id="SSF54160">
    <property type="entry name" value="Chromo domain-like"/>
    <property type="match status" value="1"/>
</dbReference>
<evidence type="ECO:0000259" key="1">
    <source>
        <dbReference type="PROSITE" id="PS50013"/>
    </source>
</evidence>
<dbReference type="InterPro" id="IPR023780">
    <property type="entry name" value="Chromo_domain"/>
</dbReference>
<dbReference type="PROSITE" id="PS50013">
    <property type="entry name" value="CHROMO_2"/>
    <property type="match status" value="1"/>
</dbReference>
<protein>
    <submittedName>
        <fullName evidence="2">Chromo domain-containing protein</fullName>
    </submittedName>
</protein>
<feature type="domain" description="Chromo" evidence="1">
    <location>
        <begin position="2"/>
        <end position="61"/>
    </location>
</feature>
<organism evidence="2 3">
    <name type="scientific">Caenorhabditis japonica</name>
    <dbReference type="NCBI Taxonomy" id="281687"/>
    <lineage>
        <taxon>Eukaryota</taxon>
        <taxon>Metazoa</taxon>
        <taxon>Ecdysozoa</taxon>
        <taxon>Nematoda</taxon>
        <taxon>Chromadorea</taxon>
        <taxon>Rhabditida</taxon>
        <taxon>Rhabditina</taxon>
        <taxon>Rhabditomorpha</taxon>
        <taxon>Rhabditoidea</taxon>
        <taxon>Rhabditidae</taxon>
        <taxon>Peloderinae</taxon>
        <taxon>Caenorhabditis</taxon>
    </lineage>
</organism>
<dbReference type="InterPro" id="IPR016197">
    <property type="entry name" value="Chromo-like_dom_sf"/>
</dbReference>
<sequence length="84" mass="10140">MYEVERIIAHRLTDDLYLLVRWSGYGPADDTWELEKELRVSAIEAVTDYYNRLEKSEKLELIKQLREKMAENEALVPKREKKRR</sequence>
<dbReference type="Gene3D" id="2.40.50.40">
    <property type="match status" value="1"/>
</dbReference>
<dbReference type="AlphaFoldDB" id="A0A8R1EQA6"/>
<dbReference type="InterPro" id="IPR000953">
    <property type="entry name" value="Chromo/chromo_shadow_dom"/>
</dbReference>
<dbReference type="Pfam" id="PF00385">
    <property type="entry name" value="Chromo"/>
    <property type="match status" value="1"/>
</dbReference>
<proteinExistence type="predicted"/>
<accession>A0A8R1EQA6</accession>
<dbReference type="CDD" id="cd00024">
    <property type="entry name" value="CD_CSD"/>
    <property type="match status" value="1"/>
</dbReference>